<sequence>MFCMNPLGGELWSVATGAQEETGAGAWVLVPLVMVRRRCAAELRRGGASCTAPLIGGEGASHEWWSSRFGWDLWAGERRATLCRSGEGSRRWACGTQIFCQRGRAKAPKHIGPYWLPRALGRAVECRDWGLGAGPPGDGEETLLRGAEERRRQLRGPLVRGIGCIARAVEQQVRLGPVGRGAACCAPPERWRRSPARADRAIGAGPAEPGLFTSEEEQRPPNISAPTSSLGHRGERNWTSGKGPLRIQLYREA</sequence>
<protein>
    <submittedName>
        <fullName evidence="2">Uncharacterized protein</fullName>
    </submittedName>
</protein>
<evidence type="ECO:0000313" key="2">
    <source>
        <dbReference type="EMBL" id="KAJ1159383.1"/>
    </source>
</evidence>
<organism evidence="2 3">
    <name type="scientific">Pleurodeles waltl</name>
    <name type="common">Iberian ribbed newt</name>
    <dbReference type="NCBI Taxonomy" id="8319"/>
    <lineage>
        <taxon>Eukaryota</taxon>
        <taxon>Metazoa</taxon>
        <taxon>Chordata</taxon>
        <taxon>Craniata</taxon>
        <taxon>Vertebrata</taxon>
        <taxon>Euteleostomi</taxon>
        <taxon>Amphibia</taxon>
        <taxon>Batrachia</taxon>
        <taxon>Caudata</taxon>
        <taxon>Salamandroidea</taxon>
        <taxon>Salamandridae</taxon>
        <taxon>Pleurodelinae</taxon>
        <taxon>Pleurodeles</taxon>
    </lineage>
</organism>
<name>A0AAV7S5H4_PLEWA</name>
<keyword evidence="3" id="KW-1185">Reference proteome</keyword>
<reference evidence="2" key="1">
    <citation type="journal article" date="2022" name="bioRxiv">
        <title>Sequencing and chromosome-scale assembly of the giantPleurodeles waltlgenome.</title>
        <authorList>
            <person name="Brown T."/>
            <person name="Elewa A."/>
            <person name="Iarovenko S."/>
            <person name="Subramanian E."/>
            <person name="Araus A.J."/>
            <person name="Petzold A."/>
            <person name="Susuki M."/>
            <person name="Suzuki K.-i.T."/>
            <person name="Hayashi T."/>
            <person name="Toyoda A."/>
            <person name="Oliveira C."/>
            <person name="Osipova E."/>
            <person name="Leigh N.D."/>
            <person name="Simon A."/>
            <person name="Yun M.H."/>
        </authorList>
    </citation>
    <scope>NUCLEOTIDE SEQUENCE</scope>
    <source>
        <strain evidence="2">20211129_DDA</strain>
        <tissue evidence="2">Liver</tissue>
    </source>
</reference>
<dbReference type="EMBL" id="JANPWB010000009">
    <property type="protein sequence ID" value="KAJ1159383.1"/>
    <property type="molecule type" value="Genomic_DNA"/>
</dbReference>
<dbReference type="AlphaFoldDB" id="A0AAV7S5H4"/>
<evidence type="ECO:0000256" key="1">
    <source>
        <dbReference type="SAM" id="MobiDB-lite"/>
    </source>
</evidence>
<comment type="caution">
    <text evidence="2">The sequence shown here is derived from an EMBL/GenBank/DDBJ whole genome shotgun (WGS) entry which is preliminary data.</text>
</comment>
<feature type="region of interest" description="Disordered" evidence="1">
    <location>
        <begin position="195"/>
        <end position="245"/>
    </location>
</feature>
<gene>
    <name evidence="2" type="ORF">NDU88_012050</name>
</gene>
<dbReference type="Proteomes" id="UP001066276">
    <property type="component" value="Chromosome 5"/>
</dbReference>
<accession>A0AAV7S5H4</accession>
<evidence type="ECO:0000313" key="3">
    <source>
        <dbReference type="Proteomes" id="UP001066276"/>
    </source>
</evidence>
<proteinExistence type="predicted"/>